<evidence type="ECO:0000313" key="3">
    <source>
        <dbReference type="Proteomes" id="UP000054032"/>
    </source>
</evidence>
<evidence type="ECO:0000256" key="1">
    <source>
        <dbReference type="SAM" id="MobiDB-lite"/>
    </source>
</evidence>
<dbReference type="AlphaFoldDB" id="W6YXG8"/>
<keyword evidence="3" id="KW-1185">Reference proteome</keyword>
<dbReference type="KEGG" id="bor:COCMIDRAFT_29100"/>
<feature type="compositionally biased region" description="Basic and acidic residues" evidence="1">
    <location>
        <begin position="1"/>
        <end position="24"/>
    </location>
</feature>
<accession>W6YXG8</accession>
<organism evidence="2 3">
    <name type="scientific">Bipolaris oryzae ATCC 44560</name>
    <dbReference type="NCBI Taxonomy" id="930090"/>
    <lineage>
        <taxon>Eukaryota</taxon>
        <taxon>Fungi</taxon>
        <taxon>Dikarya</taxon>
        <taxon>Ascomycota</taxon>
        <taxon>Pezizomycotina</taxon>
        <taxon>Dothideomycetes</taxon>
        <taxon>Pleosporomycetidae</taxon>
        <taxon>Pleosporales</taxon>
        <taxon>Pleosporineae</taxon>
        <taxon>Pleosporaceae</taxon>
        <taxon>Bipolaris</taxon>
    </lineage>
</organism>
<dbReference type="GeneID" id="19121442"/>
<proteinExistence type="predicted"/>
<gene>
    <name evidence="2" type="ORF">COCMIDRAFT_29100</name>
</gene>
<dbReference type="Proteomes" id="UP000054032">
    <property type="component" value="Unassembled WGS sequence"/>
</dbReference>
<sequence>MAPCQERQERQAQWERSFCVEKSTEAQGSMGPSPLAKEERTPRAGTKRWLYGRRKSWGDAWHVGTPHAAVPRLARRRQQDIPSKAEVVLYSLAPVLLSTVSMLPTGTRRAARRIHRAATDRSRSLSDLSTLCHPASLECVSTTRAGYSRLLLLHWAHFHAQHLVPTWTLLRKASSHVWLRAACEQGRIAAMGRAPSRRSLGIDIHVSSSRAFQVLPVVASPCDGCTRPVCATPWAMTNMQEPSSLSLRHSTNRRAFWTLGHSGPSGRY</sequence>
<dbReference type="EMBL" id="KI964068">
    <property type="protein sequence ID" value="EUC42233.1"/>
    <property type="molecule type" value="Genomic_DNA"/>
</dbReference>
<evidence type="ECO:0000313" key="2">
    <source>
        <dbReference type="EMBL" id="EUC42233.1"/>
    </source>
</evidence>
<reference evidence="2 3" key="1">
    <citation type="journal article" date="2013" name="PLoS Genet.">
        <title>Comparative genome structure, secondary metabolite, and effector coding capacity across Cochliobolus pathogens.</title>
        <authorList>
            <person name="Condon B.J."/>
            <person name="Leng Y."/>
            <person name="Wu D."/>
            <person name="Bushley K.E."/>
            <person name="Ohm R.A."/>
            <person name="Otillar R."/>
            <person name="Martin J."/>
            <person name="Schackwitz W."/>
            <person name="Grimwood J."/>
            <person name="MohdZainudin N."/>
            <person name="Xue C."/>
            <person name="Wang R."/>
            <person name="Manning V.A."/>
            <person name="Dhillon B."/>
            <person name="Tu Z.J."/>
            <person name="Steffenson B.J."/>
            <person name="Salamov A."/>
            <person name="Sun H."/>
            <person name="Lowry S."/>
            <person name="LaButti K."/>
            <person name="Han J."/>
            <person name="Copeland A."/>
            <person name="Lindquist E."/>
            <person name="Barry K."/>
            <person name="Schmutz J."/>
            <person name="Baker S.E."/>
            <person name="Ciuffetti L.M."/>
            <person name="Grigoriev I.V."/>
            <person name="Zhong S."/>
            <person name="Turgeon B.G."/>
        </authorList>
    </citation>
    <scope>NUCLEOTIDE SEQUENCE [LARGE SCALE GENOMIC DNA]</scope>
    <source>
        <strain evidence="2 3">ATCC 44560</strain>
    </source>
</reference>
<dbReference type="RefSeq" id="XP_007691229.1">
    <property type="nucleotide sequence ID" value="XM_007693039.1"/>
</dbReference>
<feature type="region of interest" description="Disordered" evidence="1">
    <location>
        <begin position="1"/>
        <end position="44"/>
    </location>
</feature>
<protein>
    <submittedName>
        <fullName evidence="2">Uncharacterized protein</fullName>
    </submittedName>
</protein>
<dbReference type="HOGENOM" id="CLU_1038235_0_0_1"/>
<name>W6YXG8_COCMI</name>